<evidence type="ECO:0000256" key="1">
    <source>
        <dbReference type="SAM" id="Phobius"/>
    </source>
</evidence>
<name>A0A1F8DLY3_9BACT</name>
<keyword evidence="1" id="KW-0472">Membrane</keyword>
<keyword evidence="1" id="KW-0812">Transmembrane</keyword>
<evidence type="ECO:0000313" key="2">
    <source>
        <dbReference type="EMBL" id="OGM89432.1"/>
    </source>
</evidence>
<dbReference type="EMBL" id="MGIO01000027">
    <property type="protein sequence ID" value="OGM89432.1"/>
    <property type="molecule type" value="Genomic_DNA"/>
</dbReference>
<keyword evidence="1" id="KW-1133">Transmembrane helix</keyword>
<protein>
    <submittedName>
        <fullName evidence="2">Uncharacterized protein</fullName>
    </submittedName>
</protein>
<accession>A0A1F8DLY3</accession>
<feature type="transmembrane region" description="Helical" evidence="1">
    <location>
        <begin position="32"/>
        <end position="55"/>
    </location>
</feature>
<reference evidence="2 3" key="1">
    <citation type="journal article" date="2016" name="Nat. Commun.">
        <title>Thousands of microbial genomes shed light on interconnected biogeochemical processes in an aquifer system.</title>
        <authorList>
            <person name="Anantharaman K."/>
            <person name="Brown C.T."/>
            <person name="Hug L.A."/>
            <person name="Sharon I."/>
            <person name="Castelle C.J."/>
            <person name="Probst A.J."/>
            <person name="Thomas B.C."/>
            <person name="Singh A."/>
            <person name="Wilkins M.J."/>
            <person name="Karaoz U."/>
            <person name="Brodie E.L."/>
            <person name="Williams K.H."/>
            <person name="Hubbard S.S."/>
            <person name="Banfield J.F."/>
        </authorList>
    </citation>
    <scope>NUCLEOTIDE SEQUENCE [LARGE SCALE GENOMIC DNA]</scope>
</reference>
<sequence>MDIFSHGLWAAAAYKETNDFVLKPKSKKPLKVWLAAFWGVFPDFFSFTIPFVWIFGGLALGKFRFSDLPSPETLEPLVSPKLNGVLEFSKSLYNISHSFIIFAAVFGILYLIFRRPIWELGGWFIHILIDIPTHSYQFFPTPFLWPVSGFKFDGFNWGNKWFMIINYSLLTFVWGFFLFKKLRNQNN</sequence>
<evidence type="ECO:0000313" key="3">
    <source>
        <dbReference type="Proteomes" id="UP000182002"/>
    </source>
</evidence>
<feature type="transmembrane region" description="Helical" evidence="1">
    <location>
        <begin position="92"/>
        <end position="113"/>
    </location>
</feature>
<organism evidence="2 3">
    <name type="scientific">Candidatus Wolfebacteria bacterium RBG_13_41_7</name>
    <dbReference type="NCBI Taxonomy" id="1802554"/>
    <lineage>
        <taxon>Bacteria</taxon>
        <taxon>Candidatus Wolfeibacteriota</taxon>
    </lineage>
</organism>
<dbReference type="Proteomes" id="UP000182002">
    <property type="component" value="Unassembled WGS sequence"/>
</dbReference>
<feature type="transmembrane region" description="Helical" evidence="1">
    <location>
        <begin position="159"/>
        <end position="179"/>
    </location>
</feature>
<feature type="transmembrane region" description="Helical" evidence="1">
    <location>
        <begin position="120"/>
        <end position="139"/>
    </location>
</feature>
<dbReference type="AlphaFoldDB" id="A0A1F8DLY3"/>
<gene>
    <name evidence="2" type="ORF">A3J77_02000</name>
</gene>
<proteinExistence type="predicted"/>
<comment type="caution">
    <text evidence="2">The sequence shown here is derived from an EMBL/GenBank/DDBJ whole genome shotgun (WGS) entry which is preliminary data.</text>
</comment>